<feature type="domain" description="HORMA" evidence="6">
    <location>
        <begin position="13"/>
        <end position="193"/>
    </location>
</feature>
<dbReference type="GeneID" id="94433177"/>
<dbReference type="VEuPathDB" id="ToxoDB:CSUI_009857"/>
<evidence type="ECO:0000259" key="6">
    <source>
        <dbReference type="PROSITE" id="PS50815"/>
    </source>
</evidence>
<sequence length="193" mass="22116">MATKIQTEVVTKTQSLQILKHTLNLGVSSILYLRNCFEEDAFESLRFQGLDLRQLKPVNAKAKRILGWLQSAVNDALQKEYLEHLSLGIHDLHTDKLLECYQFHFTYSGNDASVSVSVRKGHSRPAEPVGRKRACVTKDEAKRQTELVPTHSTQEKPNGYNQVQLLRSMCCLTQNLDHLPDEHYISMNVRQKR</sequence>
<keyword evidence="5" id="KW-0469">Meiosis</keyword>
<dbReference type="PROSITE" id="PS50815">
    <property type="entry name" value="HORMA"/>
    <property type="match status" value="1"/>
</dbReference>
<evidence type="ECO:0000256" key="4">
    <source>
        <dbReference type="ARBA" id="ARBA00023242"/>
    </source>
</evidence>
<dbReference type="EMBL" id="MIGC01006181">
    <property type="protein sequence ID" value="PHJ16334.1"/>
    <property type="molecule type" value="Genomic_DNA"/>
</dbReference>
<dbReference type="Gene3D" id="3.30.900.10">
    <property type="entry name" value="HORMA domain"/>
    <property type="match status" value="1"/>
</dbReference>
<dbReference type="Proteomes" id="UP000221165">
    <property type="component" value="Unassembled WGS sequence"/>
</dbReference>
<accession>A0A2C6KIV2</accession>
<evidence type="ECO:0000256" key="2">
    <source>
        <dbReference type="ARBA" id="ARBA00004286"/>
    </source>
</evidence>
<comment type="caution">
    <text evidence="7">The sequence shown here is derived from an EMBL/GenBank/DDBJ whole genome shotgun (WGS) entry which is preliminary data.</text>
</comment>
<evidence type="ECO:0000256" key="5">
    <source>
        <dbReference type="ARBA" id="ARBA00023254"/>
    </source>
</evidence>
<reference evidence="7 8" key="1">
    <citation type="journal article" date="2017" name="Int. J. Parasitol.">
        <title>The genome of the protozoan parasite Cystoisospora suis and a reverse vaccinology approach to identify vaccine candidates.</title>
        <authorList>
            <person name="Palmieri N."/>
            <person name="Shrestha A."/>
            <person name="Ruttkowski B."/>
            <person name="Beck T."/>
            <person name="Vogl C."/>
            <person name="Tomley F."/>
            <person name="Blake D.P."/>
            <person name="Joachim A."/>
        </authorList>
    </citation>
    <scope>NUCLEOTIDE SEQUENCE [LARGE SCALE GENOMIC DNA]</scope>
    <source>
        <strain evidence="7 8">Wien I</strain>
    </source>
</reference>
<keyword evidence="3" id="KW-0158">Chromosome</keyword>
<gene>
    <name evidence="7" type="ORF">CSUI_009857</name>
</gene>
<evidence type="ECO:0000256" key="1">
    <source>
        <dbReference type="ARBA" id="ARBA00004123"/>
    </source>
</evidence>
<dbReference type="GO" id="GO:0005694">
    <property type="term" value="C:chromosome"/>
    <property type="evidence" value="ECO:0007669"/>
    <property type="project" value="UniProtKB-SubCell"/>
</dbReference>
<dbReference type="OrthoDB" id="1928087at2759"/>
<dbReference type="RefSeq" id="XP_067918063.1">
    <property type="nucleotide sequence ID" value="XM_068069966.1"/>
</dbReference>
<evidence type="ECO:0000313" key="8">
    <source>
        <dbReference type="Proteomes" id="UP000221165"/>
    </source>
</evidence>
<evidence type="ECO:0000256" key="3">
    <source>
        <dbReference type="ARBA" id="ARBA00022454"/>
    </source>
</evidence>
<dbReference type="InterPro" id="IPR036570">
    <property type="entry name" value="HORMA_dom_sf"/>
</dbReference>
<dbReference type="PANTHER" id="PTHR48225:SF7">
    <property type="entry name" value="MEIOSIS-SPECIFIC PROTEIN HOP1"/>
    <property type="match status" value="1"/>
</dbReference>
<proteinExistence type="predicted"/>
<keyword evidence="4" id="KW-0539">Nucleus</keyword>
<dbReference type="AlphaFoldDB" id="A0A2C6KIV2"/>
<name>A0A2C6KIV2_9APIC</name>
<dbReference type="GO" id="GO:0051321">
    <property type="term" value="P:meiotic cell cycle"/>
    <property type="evidence" value="ECO:0007669"/>
    <property type="project" value="UniProtKB-KW"/>
</dbReference>
<comment type="subcellular location">
    <subcellularLocation>
        <location evidence="2">Chromosome</location>
    </subcellularLocation>
    <subcellularLocation>
        <location evidence="1">Nucleus</location>
    </subcellularLocation>
</comment>
<organism evidence="7 8">
    <name type="scientific">Cystoisospora suis</name>
    <dbReference type="NCBI Taxonomy" id="483139"/>
    <lineage>
        <taxon>Eukaryota</taxon>
        <taxon>Sar</taxon>
        <taxon>Alveolata</taxon>
        <taxon>Apicomplexa</taxon>
        <taxon>Conoidasida</taxon>
        <taxon>Coccidia</taxon>
        <taxon>Eucoccidiorida</taxon>
        <taxon>Eimeriorina</taxon>
        <taxon>Sarcocystidae</taxon>
        <taxon>Cystoisospora</taxon>
    </lineage>
</organism>
<dbReference type="InterPro" id="IPR051294">
    <property type="entry name" value="HORMA_MeioticProgression"/>
</dbReference>
<dbReference type="InterPro" id="IPR003511">
    <property type="entry name" value="HORMA_dom"/>
</dbReference>
<evidence type="ECO:0000313" key="7">
    <source>
        <dbReference type="EMBL" id="PHJ16334.1"/>
    </source>
</evidence>
<keyword evidence="8" id="KW-1185">Reference proteome</keyword>
<dbReference type="SUPFAM" id="SSF56019">
    <property type="entry name" value="The spindle assembly checkpoint protein mad2"/>
    <property type="match status" value="1"/>
</dbReference>
<protein>
    <submittedName>
        <fullName evidence="7">Horma domain-containing protein</fullName>
    </submittedName>
</protein>
<dbReference type="GO" id="GO:0005634">
    <property type="term" value="C:nucleus"/>
    <property type="evidence" value="ECO:0007669"/>
    <property type="project" value="UniProtKB-SubCell"/>
</dbReference>
<dbReference type="PANTHER" id="PTHR48225">
    <property type="entry name" value="HORMA DOMAIN-CONTAINING PROTEIN 1"/>
    <property type="match status" value="1"/>
</dbReference>
<dbReference type="Pfam" id="PF02301">
    <property type="entry name" value="HORMA"/>
    <property type="match status" value="1"/>
</dbReference>